<name>A0A0D8BMU3_9ACTN</name>
<dbReference type="InterPro" id="IPR021708">
    <property type="entry name" value="DUF3291"/>
</dbReference>
<accession>A0A0D8BMU3</accession>
<dbReference type="PATRIC" id="fig|1502723.3.peg.102"/>
<proteinExistence type="predicted"/>
<feature type="compositionally biased region" description="Low complexity" evidence="1">
    <location>
        <begin position="160"/>
        <end position="174"/>
    </location>
</feature>
<keyword evidence="4" id="KW-1185">Reference proteome</keyword>
<reference evidence="3 4" key="2">
    <citation type="journal article" date="2016" name="Genome Announc.">
        <title>Permanent Draft Genome Sequences for Two Variants of Frankia sp. Strain CpI1, the First Frankia Strain Isolated from Root Nodules of Comptonia peregrina.</title>
        <authorList>
            <person name="Oshone R."/>
            <person name="Hurst S.G.IV."/>
            <person name="Abebe-Akele F."/>
            <person name="Simpson S."/>
            <person name="Morris K."/>
            <person name="Thomas W.K."/>
            <person name="Tisa L.S."/>
        </authorList>
    </citation>
    <scope>NUCLEOTIDE SEQUENCE [LARGE SCALE GENOMIC DNA]</scope>
    <source>
        <strain evidence="4">CpI1-S</strain>
    </source>
</reference>
<gene>
    <name evidence="3" type="ORF">FF36_00089</name>
</gene>
<evidence type="ECO:0000313" key="4">
    <source>
        <dbReference type="Proteomes" id="UP000032545"/>
    </source>
</evidence>
<dbReference type="OrthoDB" id="2376237at2"/>
<comment type="caution">
    <text evidence="3">The sequence shown here is derived from an EMBL/GenBank/DDBJ whole genome shotgun (WGS) entry which is preliminary data.</text>
</comment>
<dbReference type="InterPro" id="IPR011008">
    <property type="entry name" value="Dimeric_a/b-barrel"/>
</dbReference>
<dbReference type="EMBL" id="JYFN01000001">
    <property type="protein sequence ID" value="KJE25476.1"/>
    <property type="molecule type" value="Genomic_DNA"/>
</dbReference>
<evidence type="ECO:0000259" key="2">
    <source>
        <dbReference type="Pfam" id="PF11695"/>
    </source>
</evidence>
<organism evidence="3 4">
    <name type="scientific">Frankia torreyi</name>
    <dbReference type="NCBI Taxonomy" id="1856"/>
    <lineage>
        <taxon>Bacteria</taxon>
        <taxon>Bacillati</taxon>
        <taxon>Actinomycetota</taxon>
        <taxon>Actinomycetes</taxon>
        <taxon>Frankiales</taxon>
        <taxon>Frankiaceae</taxon>
        <taxon>Frankia</taxon>
    </lineage>
</organism>
<sequence length="186" mass="20186">MTGYHLAQVNIARVLAPLDSPAPDDILAGLTPVNDLGDGQPGFVWRLQPAQGAAAVHTFRLDAETDLTVIVNLTVWESADALADFVFRHDQGAFLRRRREWFHPTARATNALWWVPAGHRPGTPEAEERVRHLRTHGPTATAFTFRLTFPPPDRRISLVPGSGPEPAAEPASPADVEVPRSLAAGG</sequence>
<dbReference type="RefSeq" id="WP_044882917.1">
    <property type="nucleotide sequence ID" value="NZ_JYFN01000001.1"/>
</dbReference>
<dbReference type="AlphaFoldDB" id="A0A0D8BMU3"/>
<dbReference type="Proteomes" id="UP000032545">
    <property type="component" value="Unassembled WGS sequence"/>
</dbReference>
<dbReference type="Pfam" id="PF11695">
    <property type="entry name" value="DUF3291"/>
    <property type="match status" value="1"/>
</dbReference>
<evidence type="ECO:0000256" key="1">
    <source>
        <dbReference type="SAM" id="MobiDB-lite"/>
    </source>
</evidence>
<protein>
    <recommendedName>
        <fullName evidence="2">DUF3291 domain-containing protein</fullName>
    </recommendedName>
</protein>
<evidence type="ECO:0000313" key="3">
    <source>
        <dbReference type="EMBL" id="KJE25476.1"/>
    </source>
</evidence>
<dbReference type="SUPFAM" id="SSF54909">
    <property type="entry name" value="Dimeric alpha+beta barrel"/>
    <property type="match status" value="1"/>
</dbReference>
<feature type="domain" description="DUF3291" evidence="2">
    <location>
        <begin position="6"/>
        <end position="146"/>
    </location>
</feature>
<feature type="region of interest" description="Disordered" evidence="1">
    <location>
        <begin position="154"/>
        <end position="186"/>
    </location>
</feature>
<reference evidence="4" key="1">
    <citation type="submission" date="2015-02" db="EMBL/GenBank/DDBJ databases">
        <title>Draft Genome of Frankia sp. CpI1-S.</title>
        <authorList>
            <person name="Oshone R.T."/>
            <person name="Ngom M."/>
            <person name="Ghodhbane-Gtari F."/>
            <person name="Gtari M."/>
            <person name="Morris K."/>
            <person name="Thomas K."/>
            <person name="Sen A."/>
            <person name="Tisa L.S."/>
        </authorList>
    </citation>
    <scope>NUCLEOTIDE SEQUENCE [LARGE SCALE GENOMIC DNA]</scope>
    <source>
        <strain evidence="4">CpI1-S</strain>
    </source>
</reference>